<feature type="compositionally biased region" description="Low complexity" evidence="7">
    <location>
        <begin position="309"/>
        <end position="318"/>
    </location>
</feature>
<evidence type="ECO:0000259" key="8">
    <source>
        <dbReference type="SMART" id="SM00385"/>
    </source>
</evidence>
<dbReference type="SMART" id="SM00385">
    <property type="entry name" value="CYCLIN"/>
    <property type="match status" value="2"/>
</dbReference>
<dbReference type="Pfam" id="PF00134">
    <property type="entry name" value="Cyclin_N"/>
    <property type="match status" value="1"/>
</dbReference>
<dbReference type="SUPFAM" id="SSF47954">
    <property type="entry name" value="Cyclin-like"/>
    <property type="match status" value="2"/>
</dbReference>
<feature type="compositionally biased region" description="Basic and acidic residues" evidence="7">
    <location>
        <begin position="783"/>
        <end position="793"/>
    </location>
</feature>
<dbReference type="Proteomes" id="UP000001699">
    <property type="component" value="Unassembled WGS sequence"/>
</dbReference>
<feature type="compositionally biased region" description="Polar residues" evidence="7">
    <location>
        <begin position="233"/>
        <end position="251"/>
    </location>
</feature>
<accession>B0XXZ6</accession>
<dbReference type="InterPro" id="IPR043198">
    <property type="entry name" value="Cyclin/Ssn8"/>
</dbReference>
<dbReference type="HOGENOM" id="CLU_276213_0_0_1"/>
<dbReference type="InterPro" id="IPR019194">
    <property type="entry name" value="Tscrpt_elong_fac_Eaf_N"/>
</dbReference>
<dbReference type="CDD" id="cd20546">
    <property type="entry name" value="CYCLIN_SpCG1C_ScCTK2-like_rpt2"/>
    <property type="match status" value="1"/>
</dbReference>
<evidence type="ECO:0000256" key="4">
    <source>
        <dbReference type="ARBA" id="ARBA00022491"/>
    </source>
</evidence>
<dbReference type="AlphaFoldDB" id="B0XXZ6"/>
<dbReference type="EMBL" id="DS499596">
    <property type="protein sequence ID" value="EDP52742.1"/>
    <property type="molecule type" value="Genomic_DNA"/>
</dbReference>
<evidence type="ECO:0000256" key="7">
    <source>
        <dbReference type="SAM" id="MobiDB-lite"/>
    </source>
</evidence>
<feature type="compositionally biased region" description="Basic and acidic residues" evidence="7">
    <location>
        <begin position="182"/>
        <end position="198"/>
    </location>
</feature>
<dbReference type="InterPro" id="IPR036915">
    <property type="entry name" value="Cyclin-like_sf"/>
</dbReference>
<comment type="similarity">
    <text evidence="1">Belongs to the cyclin family. Cyclin C subfamily.</text>
</comment>
<feature type="region of interest" description="Disordered" evidence="7">
    <location>
        <begin position="742"/>
        <end position="1022"/>
    </location>
</feature>
<feature type="domain" description="Cyclin-like" evidence="8">
    <location>
        <begin position="523"/>
        <end position="629"/>
    </location>
</feature>
<keyword evidence="4" id="KW-0678">Repressor</keyword>
<feature type="domain" description="Cyclin-like" evidence="8">
    <location>
        <begin position="646"/>
        <end position="729"/>
    </location>
</feature>
<proteinExistence type="inferred from homology"/>
<feature type="compositionally biased region" description="Basic and acidic residues" evidence="7">
    <location>
        <begin position="937"/>
        <end position="954"/>
    </location>
</feature>
<feature type="region of interest" description="Disordered" evidence="7">
    <location>
        <begin position="151"/>
        <end position="435"/>
    </location>
</feature>
<dbReference type="CDD" id="cd20545">
    <property type="entry name" value="CYCLIN_SpCG1C-like_rpt1"/>
    <property type="match status" value="1"/>
</dbReference>
<dbReference type="PANTHER" id="PTHR10026">
    <property type="entry name" value="CYCLIN"/>
    <property type="match status" value="1"/>
</dbReference>
<evidence type="ECO:0000256" key="6">
    <source>
        <dbReference type="RuleBase" id="RU000383"/>
    </source>
</evidence>
<gene>
    <name evidence="9" type="ORF">AFUB_039110</name>
</gene>
<organism evidence="9 10">
    <name type="scientific">Aspergillus fumigatus (strain CBS 144.89 / FGSC A1163 / CEA10)</name>
    <name type="common">Neosartorya fumigata</name>
    <dbReference type="NCBI Taxonomy" id="451804"/>
    <lineage>
        <taxon>Eukaryota</taxon>
        <taxon>Fungi</taxon>
        <taxon>Dikarya</taxon>
        <taxon>Ascomycota</taxon>
        <taxon>Pezizomycotina</taxon>
        <taxon>Eurotiomycetes</taxon>
        <taxon>Eurotiomycetidae</taxon>
        <taxon>Eurotiales</taxon>
        <taxon>Aspergillaceae</taxon>
        <taxon>Aspergillus</taxon>
        <taxon>Aspergillus subgen. Fumigati</taxon>
    </lineage>
</organism>
<name>B0XXZ6_ASPFC</name>
<dbReference type="Gene3D" id="1.10.472.10">
    <property type="entry name" value="Cyclin-like"/>
    <property type="match status" value="2"/>
</dbReference>
<dbReference type="FunFam" id="1.10.472.10:FF:000072">
    <property type="entry name" value="Cyclin Pch1"/>
    <property type="match status" value="1"/>
</dbReference>
<evidence type="ECO:0000313" key="9">
    <source>
        <dbReference type="EMBL" id="EDP52742.1"/>
    </source>
</evidence>
<feature type="compositionally biased region" description="Low complexity" evidence="7">
    <location>
        <begin position="815"/>
        <end position="846"/>
    </location>
</feature>
<dbReference type="GO" id="GO:0006357">
    <property type="term" value="P:regulation of transcription by RNA polymerase II"/>
    <property type="evidence" value="ECO:0007669"/>
    <property type="project" value="InterPro"/>
</dbReference>
<dbReference type="VEuPathDB" id="FungiDB:AFUB_039110"/>
<dbReference type="InterPro" id="IPR006671">
    <property type="entry name" value="Cyclin_N"/>
</dbReference>
<feature type="compositionally biased region" description="Basic and acidic residues" evidence="7">
    <location>
        <begin position="895"/>
        <end position="908"/>
    </location>
</feature>
<reference evidence="9 10" key="1">
    <citation type="journal article" date="2008" name="PLoS Genet.">
        <title>Genomic islands in the pathogenic filamentous fungus Aspergillus fumigatus.</title>
        <authorList>
            <person name="Fedorova N.D."/>
            <person name="Khaldi N."/>
            <person name="Joardar V.S."/>
            <person name="Maiti R."/>
            <person name="Amedeo P."/>
            <person name="Anderson M.J."/>
            <person name="Crabtree J."/>
            <person name="Silva J.C."/>
            <person name="Badger J.H."/>
            <person name="Albarraq A."/>
            <person name="Angiuoli S."/>
            <person name="Bussey H."/>
            <person name="Bowyer P."/>
            <person name="Cotty P.J."/>
            <person name="Dyer P.S."/>
            <person name="Egan A."/>
            <person name="Galens K."/>
            <person name="Fraser-Liggett C.M."/>
            <person name="Haas B.J."/>
            <person name="Inman J.M."/>
            <person name="Kent R."/>
            <person name="Lemieux S."/>
            <person name="Malavazi I."/>
            <person name="Orvis J."/>
            <person name="Roemer T."/>
            <person name="Ronning C.M."/>
            <person name="Sundaram J.P."/>
            <person name="Sutton G."/>
            <person name="Turner G."/>
            <person name="Venter J.C."/>
            <person name="White O.R."/>
            <person name="Whitty B.R."/>
            <person name="Youngman P."/>
            <person name="Wolfe K.H."/>
            <person name="Goldman G.H."/>
            <person name="Wortman J.R."/>
            <person name="Jiang B."/>
            <person name="Denning D.W."/>
            <person name="Nierman W.C."/>
        </authorList>
    </citation>
    <scope>NUCLEOTIDE SEQUENCE [LARGE SCALE GENOMIC DNA]</scope>
    <source>
        <strain evidence="10">CBS 144.89 / FGSC A1163 / CEA10</strain>
    </source>
</reference>
<dbReference type="Pfam" id="PF09816">
    <property type="entry name" value="EAF"/>
    <property type="match status" value="1"/>
</dbReference>
<feature type="compositionally biased region" description="Pro residues" evidence="7">
    <location>
        <begin position="971"/>
        <end position="1003"/>
    </location>
</feature>
<evidence type="ECO:0000256" key="2">
    <source>
        <dbReference type="ARBA" id="ARBA00011612"/>
    </source>
</evidence>
<dbReference type="GO" id="GO:0016538">
    <property type="term" value="F:cyclin-dependent protein serine/threonine kinase regulator activity"/>
    <property type="evidence" value="ECO:0007669"/>
    <property type="project" value="InterPro"/>
</dbReference>
<comment type="subunit">
    <text evidence="2">Component of the SRB8-11 complex, a regulatory module of the Mediator complex.</text>
</comment>
<keyword evidence="10" id="KW-1185">Reference proteome</keyword>
<feature type="compositionally biased region" description="Polar residues" evidence="7">
    <location>
        <begin position="284"/>
        <end position="296"/>
    </location>
</feature>
<feature type="compositionally biased region" description="Acidic residues" evidence="7">
    <location>
        <begin position="344"/>
        <end position="360"/>
    </location>
</feature>
<comment type="function">
    <text evidence="5">Component of the SRB8-11 complex. The SRB8-11 complex is a regulatory module of the Mediator complex which is itself involved in regulation of basal and activated RNA polymerase II-dependent transcription. The SRB8-11 complex may be involved in the transcriptional repression of a subset of genes regulated by Mediator. It may inhibit the association of the Mediator complex with RNA polymerase II to form the holoenzyme complex. The SRB8-11 complex phosphorylates the C-terminal domain (CTD) of the largest subunit of RNA polymerase II.</text>
</comment>
<feature type="compositionally biased region" description="Polar residues" evidence="7">
    <location>
        <begin position="207"/>
        <end position="223"/>
    </location>
</feature>
<feature type="compositionally biased region" description="Acidic residues" evidence="7">
    <location>
        <begin position="387"/>
        <end position="396"/>
    </location>
</feature>
<keyword evidence="6" id="KW-0195">Cyclin</keyword>
<sequence>MAASALFPSGGLIDPTKDYPIILGEQLAGGDSKPQSRLINIQYNYKTKSASSQQRTHITRSTQCPDLYTLTITDKAPNADNSVITYSYIGSVDPEHATSESRERNLVLVFDPDRKVFVLESIATQLNFNLRSAPNKTEKQVTEQYAQLRTLHDDDQGSGDDGAVETAADTDDGPADASNPYDYRHFLPKENADDDKSVSDGAISAHLNASKSNTPLMTATAKPTPSPQARFKPQTNPLRRQAGPSNPSRNQMKAVPKTNLEPSAQVEREEPQEEEIEEIPAGGTKSSPSDTGTELVSSFKAAPSPGSNIIIDGDLIIDMGSPPPSRPAYRVNPAHFSSNNTPGNEEDGDEEEEEEEEEEMEALRLPSPVGHGGASSERVETAPPTQEEIEDDDDALAAEMEAAFEEEARKQEYQPPSLQYHVPSDDESESRALSDKHRAETLYQLDSQLRVIDLRQDDLLDTVMASAPSHSSQKRPLPAEPNPVLHASQTQWLFTDEELTRTPSQLDGMKMEAEHTSRSKGVNFITQVGIMLKLPQLTLATAAVYLHRFFMRYSMVDIPQRPGMHPYPIAATALFLATKVEENVRRMRELVVACCRVAQKQPNLVVDEQSKEFWKWRDTILHHEDLLLEALCFDLQLEQPYRILYDFICFFGVNDNKPLRNAAWAFVNDSMFTVLCLQFTARTIAAAALYAAARHCDVGFPDDDRGRAWWEQIDVDLTQVRRACMRMAQLYENNAMQKHSQYYPTTPILSDEGTEKTRIPHAGSPANLPPAESDVTHGRKRSKEPEDSGEPRGDGSAPSNGERSPKRPRRDADAAPRGSWQDQQSPSAPSSQSLPNAGSPSSSSQGRPHLNGQAPPSLPHPPVHHRHPHPLPPAPRPFPRRDSDHHPPGGGKVAGPREADPIQQRIDEIVSQNMPSHGAPPVPPPSGAGARIPNRRNSVDRRGPDRYRGYEDPARRRRSSFGRRSQSFEEQPPPLPGHPHHQPLPPPPPPPDIPQPPPPPPPSQTQQAAQEDEGGGSEEGEL</sequence>
<evidence type="ECO:0000256" key="3">
    <source>
        <dbReference type="ARBA" id="ARBA00014912"/>
    </source>
</evidence>
<evidence type="ECO:0000256" key="1">
    <source>
        <dbReference type="ARBA" id="ARBA00008638"/>
    </source>
</evidence>
<evidence type="ECO:0000256" key="5">
    <source>
        <dbReference type="ARBA" id="ARBA00025278"/>
    </source>
</evidence>
<feature type="compositionally biased region" description="Acidic residues" evidence="7">
    <location>
        <begin position="1010"/>
        <end position="1022"/>
    </location>
</feature>
<evidence type="ECO:0000313" key="10">
    <source>
        <dbReference type="Proteomes" id="UP000001699"/>
    </source>
</evidence>
<protein>
    <recommendedName>
        <fullName evidence="3">RNA polymerase II holoenzyme cyclin-like subunit</fullName>
    </recommendedName>
</protein>
<dbReference type="FunFam" id="1.10.472.10:FF:000201">
    <property type="entry name" value="Cyclin pch1"/>
    <property type="match status" value="1"/>
</dbReference>
<dbReference type="InterPro" id="IPR013763">
    <property type="entry name" value="Cyclin-like_dom"/>
</dbReference>
<dbReference type="OrthoDB" id="25002at2759"/>